<protein>
    <recommendedName>
        <fullName evidence="3">N-acetyltransferase domain-containing protein</fullName>
    </recommendedName>
</protein>
<dbReference type="Gene3D" id="3.40.630.30">
    <property type="match status" value="1"/>
</dbReference>
<accession>A0ABS4DRS1</accession>
<evidence type="ECO:0000313" key="1">
    <source>
        <dbReference type="EMBL" id="MBP1475755.1"/>
    </source>
</evidence>
<sequence>MGLDLVGAVEARAREQGTELVVVRSNVERQVSHPFHEGLGFGRQKSQHVYDKRLVAP</sequence>
<keyword evidence="2" id="KW-1185">Reference proteome</keyword>
<name>A0ABS4DRS1_9GAMM</name>
<proteinExistence type="predicted"/>
<dbReference type="Proteomes" id="UP000823790">
    <property type="component" value="Unassembled WGS sequence"/>
</dbReference>
<dbReference type="EMBL" id="JAGJRS010000034">
    <property type="protein sequence ID" value="MBP1475755.1"/>
    <property type="molecule type" value="Genomic_DNA"/>
</dbReference>
<evidence type="ECO:0000313" key="2">
    <source>
        <dbReference type="Proteomes" id="UP000823790"/>
    </source>
</evidence>
<organism evidence="1 2">
    <name type="scientific">Frateuria flava</name>
    <dbReference type="NCBI Taxonomy" id="2821489"/>
    <lineage>
        <taxon>Bacteria</taxon>
        <taxon>Pseudomonadati</taxon>
        <taxon>Pseudomonadota</taxon>
        <taxon>Gammaproteobacteria</taxon>
        <taxon>Lysobacterales</taxon>
        <taxon>Rhodanobacteraceae</taxon>
        <taxon>Frateuria</taxon>
    </lineage>
</organism>
<comment type="caution">
    <text evidence="1">The sequence shown here is derived from an EMBL/GenBank/DDBJ whole genome shotgun (WGS) entry which is preliminary data.</text>
</comment>
<dbReference type="SUPFAM" id="SSF55729">
    <property type="entry name" value="Acyl-CoA N-acyltransferases (Nat)"/>
    <property type="match status" value="1"/>
</dbReference>
<evidence type="ECO:0008006" key="3">
    <source>
        <dbReference type="Google" id="ProtNLM"/>
    </source>
</evidence>
<gene>
    <name evidence="1" type="ORF">J7I44_15720</name>
</gene>
<dbReference type="InterPro" id="IPR016181">
    <property type="entry name" value="Acyl_CoA_acyltransferase"/>
</dbReference>
<dbReference type="RefSeq" id="WP_209622981.1">
    <property type="nucleotide sequence ID" value="NZ_JAGJRS010000034.1"/>
</dbReference>
<reference evidence="1 2" key="1">
    <citation type="submission" date="2021-04" db="EMBL/GenBank/DDBJ databases">
        <authorList>
            <person name="Huq M.A."/>
        </authorList>
    </citation>
    <scope>NUCLEOTIDE SEQUENCE [LARGE SCALE GENOMIC DNA]</scope>
    <source>
        <strain evidence="1 2">MAH-13</strain>
    </source>
</reference>